<accession>A0A5B1CJ73</accession>
<dbReference type="Proteomes" id="UP000322699">
    <property type="component" value="Unassembled WGS sequence"/>
</dbReference>
<evidence type="ECO:0000313" key="2">
    <source>
        <dbReference type="Proteomes" id="UP000322699"/>
    </source>
</evidence>
<dbReference type="AlphaFoldDB" id="A0A5B1CJ73"/>
<reference evidence="1 2" key="1">
    <citation type="submission" date="2019-08" db="EMBL/GenBank/DDBJ databases">
        <title>Deep-cultivation of Planctomycetes and their phenomic and genomic characterization uncovers novel biology.</title>
        <authorList>
            <person name="Wiegand S."/>
            <person name="Jogler M."/>
            <person name="Boedeker C."/>
            <person name="Pinto D."/>
            <person name="Vollmers J."/>
            <person name="Rivas-Marin E."/>
            <person name="Kohn T."/>
            <person name="Peeters S.H."/>
            <person name="Heuer A."/>
            <person name="Rast P."/>
            <person name="Oberbeckmann S."/>
            <person name="Bunk B."/>
            <person name="Jeske O."/>
            <person name="Meyerdierks A."/>
            <person name="Storesund J.E."/>
            <person name="Kallscheuer N."/>
            <person name="Luecker S."/>
            <person name="Lage O.M."/>
            <person name="Pohl T."/>
            <person name="Merkel B.J."/>
            <person name="Hornburger P."/>
            <person name="Mueller R.-W."/>
            <person name="Bruemmer F."/>
            <person name="Labrenz M."/>
            <person name="Spormann A.M."/>
            <person name="Op Den Camp H."/>
            <person name="Overmann J."/>
            <person name="Amann R."/>
            <person name="Jetten M.S.M."/>
            <person name="Mascher T."/>
            <person name="Medema M.H."/>
            <person name="Devos D.P."/>
            <person name="Kaster A.-K."/>
            <person name="Ovreas L."/>
            <person name="Rohde M."/>
            <person name="Galperin M.Y."/>
            <person name="Jogler C."/>
        </authorList>
    </citation>
    <scope>NUCLEOTIDE SEQUENCE [LARGE SCALE GENOMIC DNA]</scope>
    <source>
        <strain evidence="1 2">LF1</strain>
    </source>
</reference>
<dbReference type="Gene3D" id="3.40.1360.10">
    <property type="match status" value="1"/>
</dbReference>
<dbReference type="InterPro" id="IPR034154">
    <property type="entry name" value="TOPRIM_DnaG/twinkle"/>
</dbReference>
<gene>
    <name evidence="1" type="ORF">LF1_36920</name>
</gene>
<dbReference type="EMBL" id="VRLW01000001">
    <property type="protein sequence ID" value="KAA1261148.1"/>
    <property type="molecule type" value="Genomic_DNA"/>
</dbReference>
<comment type="caution">
    <text evidence="1">The sequence shown here is derived from an EMBL/GenBank/DDBJ whole genome shotgun (WGS) entry which is preliminary data.</text>
</comment>
<protein>
    <recommendedName>
        <fullName evidence="3">Zinc-binding domain of primase-helicase</fullName>
    </recommendedName>
</protein>
<evidence type="ECO:0008006" key="3">
    <source>
        <dbReference type="Google" id="ProtNLM"/>
    </source>
</evidence>
<evidence type="ECO:0000313" key="1">
    <source>
        <dbReference type="EMBL" id="KAA1261148.1"/>
    </source>
</evidence>
<name>A0A5B1CJ73_9BACT</name>
<sequence length="352" mass="38177">MRDRRPQKLHQHSSPLPSIDELLTDAAGRWLAILSDAGLPAELLDGRGHPCINCRGRDRFAAWPDVAARGAVHCRGCFTKGCDPKPGDGLATLRWLLDSDTATACRWLADWLGVTGRTAKRPKTRPVVSSIRLNRDEVKPARDLASLANRCHDAMKPDWWERLAVRLNLPAAVLIRLRVGWMTERNATTWPMVDEADNIIGIRLRCIQTGRKWSVRGGSAGLFIPSELPQAPERLFIAEGPTDTAAVLSLGLPVIGRASATGAVLTECKTVRRFKPTECIIIADGDNAGRRGAQTLMVPLLTCCRAVRIIAPPDGIGDVRDWVARGASAADIIAAVDAAKPRSLSVAKAVKP</sequence>
<keyword evidence="2" id="KW-1185">Reference proteome</keyword>
<dbReference type="CDD" id="cd01029">
    <property type="entry name" value="TOPRIM_primases"/>
    <property type="match status" value="1"/>
</dbReference>
<organism evidence="1 2">
    <name type="scientific">Rubripirellula obstinata</name>
    <dbReference type="NCBI Taxonomy" id="406547"/>
    <lineage>
        <taxon>Bacteria</taxon>
        <taxon>Pseudomonadati</taxon>
        <taxon>Planctomycetota</taxon>
        <taxon>Planctomycetia</taxon>
        <taxon>Pirellulales</taxon>
        <taxon>Pirellulaceae</taxon>
        <taxon>Rubripirellula</taxon>
    </lineage>
</organism>
<proteinExistence type="predicted"/>
<dbReference type="OrthoDB" id="286509at2"/>